<dbReference type="eggNOG" id="ENOG50338NK">
    <property type="taxonomic scope" value="Bacteria"/>
</dbReference>
<sequence>MTENLTLDLDLQTDYFRAADAAAVQKVMAAKDGKPAEAFESVRAKRIDPTTVLRRLVAAVETKEFEAGGAPDHSVWPTGPQPWPTAGDEGEVTAVDQEDPWMTGPWVVELSDETRDTLALIDRKRLPELAARWVRAEELRPLPTAELVQLIHRLGVLARRAKKADQHLYCCLSG</sequence>
<keyword evidence="2" id="KW-1185">Reference proteome</keyword>
<evidence type="ECO:0000313" key="2">
    <source>
        <dbReference type="Proteomes" id="UP000027178"/>
    </source>
</evidence>
<dbReference type="EMBL" id="JNBY01000127">
    <property type="protein sequence ID" value="KDN81944.1"/>
    <property type="molecule type" value="Genomic_DNA"/>
</dbReference>
<dbReference type="HOGENOM" id="CLU_131457_2_0_11"/>
<dbReference type="AlphaFoldDB" id="A0A066YPN0"/>
<dbReference type="RefSeq" id="WP_035867958.1">
    <property type="nucleotide sequence ID" value="NZ_KK853997.1"/>
</dbReference>
<gene>
    <name evidence="1" type="ORF">KCH_62610</name>
</gene>
<dbReference type="Proteomes" id="UP000027178">
    <property type="component" value="Unassembled WGS sequence"/>
</dbReference>
<name>A0A066YPN0_9ACTN</name>
<accession>A0A066YPN0</accession>
<reference evidence="1 2" key="1">
    <citation type="submission" date="2014-05" db="EMBL/GenBank/DDBJ databases">
        <title>Draft Genome Sequence of Kitasatospora cheerisanensis KCTC 2395.</title>
        <authorList>
            <person name="Nam D.H."/>
        </authorList>
    </citation>
    <scope>NUCLEOTIDE SEQUENCE [LARGE SCALE GENOMIC DNA]</scope>
    <source>
        <strain evidence="1 2">KCTC 2395</strain>
    </source>
</reference>
<dbReference type="OrthoDB" id="3537879at2"/>
<proteinExistence type="predicted"/>
<comment type="caution">
    <text evidence="1">The sequence shown here is derived from an EMBL/GenBank/DDBJ whole genome shotgun (WGS) entry which is preliminary data.</text>
</comment>
<dbReference type="PATRIC" id="fig|1348663.4.peg.6057"/>
<protein>
    <submittedName>
        <fullName evidence="1">Uncharacterized protein</fullName>
    </submittedName>
</protein>
<organism evidence="1 2">
    <name type="scientific">Kitasatospora cheerisanensis KCTC 2395</name>
    <dbReference type="NCBI Taxonomy" id="1348663"/>
    <lineage>
        <taxon>Bacteria</taxon>
        <taxon>Bacillati</taxon>
        <taxon>Actinomycetota</taxon>
        <taxon>Actinomycetes</taxon>
        <taxon>Kitasatosporales</taxon>
        <taxon>Streptomycetaceae</taxon>
        <taxon>Kitasatospora</taxon>
    </lineage>
</organism>
<evidence type="ECO:0000313" key="1">
    <source>
        <dbReference type="EMBL" id="KDN81944.1"/>
    </source>
</evidence>